<evidence type="ECO:0000259" key="2">
    <source>
        <dbReference type="Pfam" id="PF04773"/>
    </source>
</evidence>
<dbReference type="Gene3D" id="2.60.120.1440">
    <property type="match status" value="1"/>
</dbReference>
<proteinExistence type="predicted"/>
<evidence type="ECO:0000259" key="3">
    <source>
        <dbReference type="Pfam" id="PF16344"/>
    </source>
</evidence>
<dbReference type="Gene3D" id="3.55.50.30">
    <property type="match status" value="1"/>
</dbReference>
<evidence type="ECO:0000313" key="5">
    <source>
        <dbReference type="Proteomes" id="UP000198596"/>
    </source>
</evidence>
<keyword evidence="1" id="KW-1133">Transmembrane helix</keyword>
<dbReference type="Proteomes" id="UP000198596">
    <property type="component" value="Unassembled WGS sequence"/>
</dbReference>
<evidence type="ECO:0000313" key="4">
    <source>
        <dbReference type="EMBL" id="SFF41267.1"/>
    </source>
</evidence>
<keyword evidence="5" id="KW-1185">Reference proteome</keyword>
<dbReference type="STRING" id="935223.SAMN04488131_12041"/>
<feature type="domain" description="Protein FecR C-terminal" evidence="3">
    <location>
        <begin position="233"/>
        <end position="297"/>
    </location>
</feature>
<keyword evidence="1" id="KW-0472">Membrane</keyword>
<dbReference type="OrthoDB" id="1097347at2"/>
<dbReference type="PANTHER" id="PTHR30273:SF2">
    <property type="entry name" value="PROTEIN FECR"/>
    <property type="match status" value="1"/>
</dbReference>
<dbReference type="InterPro" id="IPR006860">
    <property type="entry name" value="FecR"/>
</dbReference>
<dbReference type="AlphaFoldDB" id="A0A1I2IJP9"/>
<organism evidence="4 5">
    <name type="scientific">Flavobacterium xueshanense</name>
    <dbReference type="NCBI Taxonomy" id="935223"/>
    <lineage>
        <taxon>Bacteria</taxon>
        <taxon>Pseudomonadati</taxon>
        <taxon>Bacteroidota</taxon>
        <taxon>Flavobacteriia</taxon>
        <taxon>Flavobacteriales</taxon>
        <taxon>Flavobacteriaceae</taxon>
        <taxon>Flavobacterium</taxon>
    </lineage>
</organism>
<dbReference type="Pfam" id="PF04773">
    <property type="entry name" value="FecR"/>
    <property type="match status" value="1"/>
</dbReference>
<evidence type="ECO:0000256" key="1">
    <source>
        <dbReference type="SAM" id="Phobius"/>
    </source>
</evidence>
<protein>
    <submittedName>
        <fullName evidence="4">FecR family protein</fullName>
    </submittedName>
</protein>
<name>A0A1I2IJP9_9FLAO</name>
<dbReference type="GO" id="GO:0016989">
    <property type="term" value="F:sigma factor antagonist activity"/>
    <property type="evidence" value="ECO:0007669"/>
    <property type="project" value="TreeGrafter"/>
</dbReference>
<dbReference type="PIRSF" id="PIRSF018266">
    <property type="entry name" value="FecR"/>
    <property type="match status" value="1"/>
</dbReference>
<gene>
    <name evidence="4" type="ORF">SAMN04488131_12041</name>
</gene>
<feature type="transmembrane region" description="Helical" evidence="1">
    <location>
        <begin position="75"/>
        <end position="94"/>
    </location>
</feature>
<dbReference type="InterPro" id="IPR032508">
    <property type="entry name" value="FecR_C"/>
</dbReference>
<dbReference type="RefSeq" id="WP_091208549.1">
    <property type="nucleotide sequence ID" value="NZ_FONQ01000020.1"/>
</dbReference>
<accession>A0A1I2IJP9</accession>
<dbReference type="PANTHER" id="PTHR30273">
    <property type="entry name" value="PERIPLASMIC SIGNAL SENSOR AND SIGMA FACTOR ACTIVATOR FECR-RELATED"/>
    <property type="match status" value="1"/>
</dbReference>
<dbReference type="InterPro" id="IPR012373">
    <property type="entry name" value="Ferrdict_sens_TM"/>
</dbReference>
<feature type="domain" description="FecR protein" evidence="2">
    <location>
        <begin position="102"/>
        <end position="190"/>
    </location>
</feature>
<reference evidence="5" key="1">
    <citation type="submission" date="2016-10" db="EMBL/GenBank/DDBJ databases">
        <authorList>
            <person name="Varghese N."/>
            <person name="Submissions S."/>
        </authorList>
    </citation>
    <scope>NUCLEOTIDE SEQUENCE [LARGE SCALE GENOMIC DNA]</scope>
    <source>
        <strain evidence="5">CGMCC 1.9227</strain>
    </source>
</reference>
<dbReference type="EMBL" id="FONQ01000020">
    <property type="protein sequence ID" value="SFF41267.1"/>
    <property type="molecule type" value="Genomic_DNA"/>
</dbReference>
<dbReference type="Pfam" id="PF16344">
    <property type="entry name" value="FecR_C"/>
    <property type="match status" value="1"/>
</dbReference>
<sequence length="304" mass="34593">MKNEKEILKWLNNELSSEEIEDLKQSENLQTLEKIAHYASQLETPKVDAHDALEAFKAKNHSKKKTKVRTLDFKALYRIAAVLVVMLTSAYFLFFNNTKSFETQIAQTKKVTLPDNSEVILNAASKLTFNEKKWADKRALTLEGEAFFKVQKGQTFKVNTTSGVVTVLGTQFNVKERKNYFEVNCYEGLVSVTCNNESIKLPPGKTFRVINGIIENVEDIKAQNPSWIQQESSFNKIPLDQVIAELERQYDIKIKVKGVDTLKLFTGSFTHTDKEIALQAVTIPLQLSYSSEGENIIFYNYGVK</sequence>
<keyword evidence="1" id="KW-0812">Transmembrane</keyword>